<evidence type="ECO:0000256" key="5">
    <source>
        <dbReference type="ARBA" id="ARBA00023002"/>
    </source>
</evidence>
<evidence type="ECO:0000256" key="2">
    <source>
        <dbReference type="ARBA" id="ARBA00010644"/>
    </source>
</evidence>
<evidence type="ECO:0000256" key="1">
    <source>
        <dbReference type="ARBA" id="ARBA00005168"/>
    </source>
</evidence>
<name>A0ABV0N7J9_9TELE</name>
<sequence>SKQWWFGGGTDLTPVYIDKEDAFLFHNTLKEACDKHHPKCDRYFYVRHRGETRGIGGIFFDDLDSPNQEEVFNFVKSCARTVVPCYLPIVKKHLNDSFTPEEKDWQQVRRGR</sequence>
<dbReference type="Gene3D" id="3.40.1500.10">
    <property type="entry name" value="Coproporphyrinogen III oxidase, aerobic"/>
    <property type="match status" value="1"/>
</dbReference>
<organism evidence="7 8">
    <name type="scientific">Goodea atripinnis</name>
    <dbReference type="NCBI Taxonomy" id="208336"/>
    <lineage>
        <taxon>Eukaryota</taxon>
        <taxon>Metazoa</taxon>
        <taxon>Chordata</taxon>
        <taxon>Craniata</taxon>
        <taxon>Vertebrata</taxon>
        <taxon>Euteleostomi</taxon>
        <taxon>Actinopterygii</taxon>
        <taxon>Neopterygii</taxon>
        <taxon>Teleostei</taxon>
        <taxon>Neoteleostei</taxon>
        <taxon>Acanthomorphata</taxon>
        <taxon>Ovalentaria</taxon>
        <taxon>Atherinomorphae</taxon>
        <taxon>Cyprinodontiformes</taxon>
        <taxon>Goodeidae</taxon>
        <taxon>Goodea</taxon>
    </lineage>
</organism>
<comment type="similarity">
    <text evidence="2">Belongs to the aerobic coproporphyrinogen-III oxidase family.</text>
</comment>
<dbReference type="PANTHER" id="PTHR10755:SF0">
    <property type="entry name" value="OXYGEN-DEPENDENT COPROPORPHYRINOGEN-III OXIDASE, MITOCHONDRIAL"/>
    <property type="match status" value="1"/>
</dbReference>
<dbReference type="EC" id="1.3.3.3" evidence="4"/>
<protein>
    <recommendedName>
        <fullName evidence="4">coproporphyrinogen oxidase</fullName>
        <ecNumber evidence="4">1.3.3.3</ecNumber>
    </recommendedName>
</protein>
<evidence type="ECO:0000313" key="7">
    <source>
        <dbReference type="EMBL" id="MEQ2166889.1"/>
    </source>
</evidence>
<dbReference type="InterPro" id="IPR036406">
    <property type="entry name" value="Coprogen_oxidase_aer_sf"/>
</dbReference>
<dbReference type="PRINTS" id="PR00073">
    <property type="entry name" value="COPRGNOXDASE"/>
</dbReference>
<evidence type="ECO:0000256" key="4">
    <source>
        <dbReference type="ARBA" id="ARBA00012869"/>
    </source>
</evidence>
<accession>A0ABV0N7J9</accession>
<dbReference type="PANTHER" id="PTHR10755">
    <property type="entry name" value="COPROPORPHYRINOGEN III OXIDASE, MITOCHONDRIAL"/>
    <property type="match status" value="1"/>
</dbReference>
<dbReference type="InterPro" id="IPR001260">
    <property type="entry name" value="Coprogen_oxidase_aer"/>
</dbReference>
<reference evidence="7 8" key="1">
    <citation type="submission" date="2021-06" db="EMBL/GenBank/DDBJ databases">
        <authorList>
            <person name="Palmer J.M."/>
        </authorList>
    </citation>
    <scope>NUCLEOTIDE SEQUENCE [LARGE SCALE GENOMIC DNA]</scope>
    <source>
        <strain evidence="7 8">GA_2019</strain>
        <tissue evidence="7">Muscle</tissue>
    </source>
</reference>
<dbReference type="Proteomes" id="UP001476798">
    <property type="component" value="Unassembled WGS sequence"/>
</dbReference>
<dbReference type="EMBL" id="JAHRIO010026601">
    <property type="protein sequence ID" value="MEQ2166889.1"/>
    <property type="molecule type" value="Genomic_DNA"/>
</dbReference>
<proteinExistence type="inferred from homology"/>
<evidence type="ECO:0000313" key="8">
    <source>
        <dbReference type="Proteomes" id="UP001476798"/>
    </source>
</evidence>
<evidence type="ECO:0000256" key="6">
    <source>
        <dbReference type="ARBA" id="ARBA00023244"/>
    </source>
</evidence>
<keyword evidence="8" id="KW-1185">Reference proteome</keyword>
<comment type="pathway">
    <text evidence="1">Porphyrin-containing compound metabolism; protoporphyrin-IX biosynthesis; protoporphyrinogen-IX from coproporphyrinogen-III (O2 route): step 1/1.</text>
</comment>
<keyword evidence="5" id="KW-0560">Oxidoreductase</keyword>
<comment type="subunit">
    <text evidence="3">Homodimer.</text>
</comment>
<evidence type="ECO:0000256" key="3">
    <source>
        <dbReference type="ARBA" id="ARBA00011738"/>
    </source>
</evidence>
<comment type="caution">
    <text evidence="7">The sequence shown here is derived from an EMBL/GenBank/DDBJ whole genome shotgun (WGS) entry which is preliminary data.</text>
</comment>
<dbReference type="Pfam" id="PF01218">
    <property type="entry name" value="Coprogen_oxidas"/>
    <property type="match status" value="1"/>
</dbReference>
<keyword evidence="6" id="KW-0627">Porphyrin biosynthesis</keyword>
<feature type="non-terminal residue" evidence="7">
    <location>
        <position position="1"/>
    </location>
</feature>
<gene>
    <name evidence="7" type="ORF">GOODEAATRI_033113</name>
</gene>
<dbReference type="SUPFAM" id="SSF102886">
    <property type="entry name" value="Coproporphyrinogen III oxidase"/>
    <property type="match status" value="1"/>
</dbReference>